<organism evidence="2 3">
    <name type="scientific">Clarias magur</name>
    <name type="common">Asian catfish</name>
    <name type="synonym">Macropteronotus magur</name>
    <dbReference type="NCBI Taxonomy" id="1594786"/>
    <lineage>
        <taxon>Eukaryota</taxon>
        <taxon>Metazoa</taxon>
        <taxon>Chordata</taxon>
        <taxon>Craniata</taxon>
        <taxon>Vertebrata</taxon>
        <taxon>Euteleostomi</taxon>
        <taxon>Actinopterygii</taxon>
        <taxon>Neopterygii</taxon>
        <taxon>Teleostei</taxon>
        <taxon>Ostariophysi</taxon>
        <taxon>Siluriformes</taxon>
        <taxon>Clariidae</taxon>
        <taxon>Clarias</taxon>
    </lineage>
</organism>
<feature type="region of interest" description="Disordered" evidence="1">
    <location>
        <begin position="1"/>
        <end position="58"/>
    </location>
</feature>
<evidence type="ECO:0000313" key="3">
    <source>
        <dbReference type="Proteomes" id="UP000727407"/>
    </source>
</evidence>
<reference evidence="2" key="1">
    <citation type="submission" date="2020-07" db="EMBL/GenBank/DDBJ databases">
        <title>Clarias magur genome sequencing, assembly and annotation.</title>
        <authorList>
            <person name="Kushwaha B."/>
            <person name="Kumar R."/>
            <person name="Das P."/>
            <person name="Joshi C.G."/>
            <person name="Kumar D."/>
            <person name="Nagpure N.S."/>
            <person name="Pandey M."/>
            <person name="Agarwal S."/>
            <person name="Srivastava S."/>
            <person name="Singh M."/>
            <person name="Sahoo L."/>
            <person name="Jayasankar P."/>
            <person name="Meher P.K."/>
            <person name="Koringa P.G."/>
            <person name="Iquebal M.A."/>
            <person name="Das S.P."/>
            <person name="Bit A."/>
            <person name="Patnaik S."/>
            <person name="Patel N."/>
            <person name="Shah T.M."/>
            <person name="Hinsu A."/>
            <person name="Jena J.K."/>
        </authorList>
    </citation>
    <scope>NUCLEOTIDE SEQUENCE</scope>
    <source>
        <strain evidence="2">CIFAMagur01</strain>
        <tissue evidence="2">Testis</tissue>
    </source>
</reference>
<evidence type="ECO:0000256" key="1">
    <source>
        <dbReference type="SAM" id="MobiDB-lite"/>
    </source>
</evidence>
<feature type="non-terminal residue" evidence="2">
    <location>
        <position position="58"/>
    </location>
</feature>
<comment type="caution">
    <text evidence="2">The sequence shown here is derived from an EMBL/GenBank/DDBJ whole genome shotgun (WGS) entry which is preliminary data.</text>
</comment>
<keyword evidence="3" id="KW-1185">Reference proteome</keyword>
<proteinExistence type="predicted"/>
<gene>
    <name evidence="2" type="ORF">DAT39_016435</name>
</gene>
<dbReference type="EMBL" id="QNUK01000407">
    <property type="protein sequence ID" value="KAF5893859.1"/>
    <property type="molecule type" value="Genomic_DNA"/>
</dbReference>
<dbReference type="AlphaFoldDB" id="A0A8J4UA14"/>
<accession>A0A8J4UA14</accession>
<protein>
    <submittedName>
        <fullName evidence="2">UBAP1-MVB12-associated (UMA)-domain containing protein 1</fullName>
    </submittedName>
</protein>
<feature type="compositionally biased region" description="Polar residues" evidence="1">
    <location>
        <begin position="42"/>
        <end position="58"/>
    </location>
</feature>
<dbReference type="Proteomes" id="UP000727407">
    <property type="component" value="Unassembled WGS sequence"/>
</dbReference>
<sequence length="58" mass="6510">KMLSFFGLRKDSKKSPPSERETDGFVIVGETAEEQSERRQSRSTTPQLATNVIVQPSK</sequence>
<dbReference type="OrthoDB" id="9872568at2759"/>
<evidence type="ECO:0000313" key="2">
    <source>
        <dbReference type="EMBL" id="KAF5893859.1"/>
    </source>
</evidence>
<feature type="compositionally biased region" description="Basic and acidic residues" evidence="1">
    <location>
        <begin position="8"/>
        <end position="23"/>
    </location>
</feature>
<name>A0A8J4UA14_CLAMG</name>
<feature type="non-terminal residue" evidence="2">
    <location>
        <position position="1"/>
    </location>
</feature>